<evidence type="ECO:0000313" key="2">
    <source>
        <dbReference type="EMBL" id="PWI74024.1"/>
    </source>
</evidence>
<gene>
    <name evidence="2" type="ORF">PCL_09300</name>
</gene>
<sequence>MAGKAGGRLCGLQRKPRHRQRQPAVSFCPIPANALAVTFRSKASQEEVLSHTYLKAHANCRRTDGGAPGGRCQHARNRRAAVYRHRDEGPNRGFAIAKPPAVSQRLSGVCETGQRFPRRFAIRLDDRLPEAAGDLF</sequence>
<evidence type="ECO:0000313" key="3">
    <source>
        <dbReference type="Proteomes" id="UP000245956"/>
    </source>
</evidence>
<dbReference type="EMBL" id="LCWV01000004">
    <property type="protein sequence ID" value="PWI74024.1"/>
    <property type="molecule type" value="Genomic_DNA"/>
</dbReference>
<evidence type="ECO:0000256" key="1">
    <source>
        <dbReference type="SAM" id="MobiDB-lite"/>
    </source>
</evidence>
<reference evidence="2 3" key="1">
    <citation type="journal article" date="2016" name="Front. Microbiol.">
        <title>Genome and transcriptome sequences reveal the specific parasitism of the nematophagous Purpureocillium lilacinum 36-1.</title>
        <authorList>
            <person name="Xie J."/>
            <person name="Li S."/>
            <person name="Mo C."/>
            <person name="Xiao X."/>
            <person name="Peng D."/>
            <person name="Wang G."/>
            <person name="Xiao Y."/>
        </authorList>
    </citation>
    <scope>NUCLEOTIDE SEQUENCE [LARGE SCALE GENOMIC DNA]</scope>
    <source>
        <strain evidence="2 3">36-1</strain>
    </source>
</reference>
<comment type="caution">
    <text evidence="2">The sequence shown here is derived from an EMBL/GenBank/DDBJ whole genome shotgun (WGS) entry which is preliminary data.</text>
</comment>
<organism evidence="2 3">
    <name type="scientific">Purpureocillium lilacinum</name>
    <name type="common">Paecilomyces lilacinus</name>
    <dbReference type="NCBI Taxonomy" id="33203"/>
    <lineage>
        <taxon>Eukaryota</taxon>
        <taxon>Fungi</taxon>
        <taxon>Dikarya</taxon>
        <taxon>Ascomycota</taxon>
        <taxon>Pezizomycotina</taxon>
        <taxon>Sordariomycetes</taxon>
        <taxon>Hypocreomycetidae</taxon>
        <taxon>Hypocreales</taxon>
        <taxon>Ophiocordycipitaceae</taxon>
        <taxon>Purpureocillium</taxon>
    </lineage>
</organism>
<dbReference type="Proteomes" id="UP000245956">
    <property type="component" value="Unassembled WGS sequence"/>
</dbReference>
<proteinExistence type="predicted"/>
<dbReference type="AlphaFoldDB" id="A0A2U3EHN3"/>
<accession>A0A2U3EHN3</accession>
<name>A0A2U3EHN3_PURLI</name>
<feature type="region of interest" description="Disordered" evidence="1">
    <location>
        <begin position="1"/>
        <end position="24"/>
    </location>
</feature>
<protein>
    <submittedName>
        <fullName evidence="2">Uncharacterized protein</fullName>
    </submittedName>
</protein>